<dbReference type="KEGG" id="alka:J0B03_07850"/>
<dbReference type="PANTHER" id="PTHR37293:SF5">
    <property type="entry name" value="DNA REPLICATION PROTEIN"/>
    <property type="match status" value="1"/>
</dbReference>
<protein>
    <submittedName>
        <fullName evidence="4">DnaD domain protein</fullName>
    </submittedName>
</protein>
<evidence type="ECO:0000256" key="2">
    <source>
        <dbReference type="SAM" id="MobiDB-lite"/>
    </source>
</evidence>
<accession>A0A974XDA8</accession>
<comment type="similarity">
    <text evidence="1">Belongs to the DnaB/DnaD family.</text>
</comment>
<evidence type="ECO:0000313" key="4">
    <source>
        <dbReference type="EMBL" id="QSX07737.1"/>
    </source>
</evidence>
<dbReference type="SUPFAM" id="SSF158499">
    <property type="entry name" value="DnaD domain-like"/>
    <property type="match status" value="2"/>
</dbReference>
<evidence type="ECO:0000313" key="5">
    <source>
        <dbReference type="Proteomes" id="UP000663499"/>
    </source>
</evidence>
<feature type="compositionally biased region" description="Basic and acidic residues" evidence="2">
    <location>
        <begin position="294"/>
        <end position="306"/>
    </location>
</feature>
<dbReference type="RefSeq" id="WP_207299079.1">
    <property type="nucleotide sequence ID" value="NZ_CP071444.1"/>
</dbReference>
<reference evidence="4" key="1">
    <citation type="submission" date="2021-03" db="EMBL/GenBank/DDBJ databases">
        <title>Alkalibacter marinus sp. nov., isolated from tidal flat sediment.</title>
        <authorList>
            <person name="Namirimu T."/>
            <person name="Yang J.-A."/>
            <person name="Yang S.-H."/>
            <person name="Kim Y.-J."/>
            <person name="Kwon K.K."/>
        </authorList>
    </citation>
    <scope>NUCLEOTIDE SEQUENCE</scope>
    <source>
        <strain evidence="4">ES005</strain>
    </source>
</reference>
<feature type="domain" description="DnaB/C C-terminal" evidence="3">
    <location>
        <begin position="129"/>
        <end position="200"/>
    </location>
</feature>
<dbReference type="PANTHER" id="PTHR37293">
    <property type="entry name" value="PHAGE REPLICATION PROTEIN-RELATED"/>
    <property type="match status" value="1"/>
</dbReference>
<dbReference type="Proteomes" id="UP000663499">
    <property type="component" value="Chromosome"/>
</dbReference>
<feature type="domain" description="DnaB/C C-terminal" evidence="3">
    <location>
        <begin position="219"/>
        <end position="281"/>
    </location>
</feature>
<dbReference type="PIRSF" id="PIRSF033722">
    <property type="entry name" value="DnaD_CA_C3587_prd"/>
    <property type="match status" value="1"/>
</dbReference>
<evidence type="ECO:0000256" key="1">
    <source>
        <dbReference type="ARBA" id="ARBA00093462"/>
    </source>
</evidence>
<dbReference type="Pfam" id="PF07261">
    <property type="entry name" value="DnaB_2"/>
    <property type="match status" value="2"/>
</dbReference>
<keyword evidence="5" id="KW-1185">Reference proteome</keyword>
<dbReference type="NCBIfam" id="TIGR01446">
    <property type="entry name" value="DnaD_dom"/>
    <property type="match status" value="2"/>
</dbReference>
<evidence type="ECO:0000259" key="3">
    <source>
        <dbReference type="Pfam" id="PF07261"/>
    </source>
</evidence>
<proteinExistence type="inferred from homology"/>
<gene>
    <name evidence="4" type="ORF">J0B03_07850</name>
</gene>
<dbReference type="EMBL" id="CP071444">
    <property type="protein sequence ID" value="QSX07737.1"/>
    <property type="molecule type" value="Genomic_DNA"/>
</dbReference>
<dbReference type="AlphaFoldDB" id="A0A974XDA8"/>
<sequence length="321" mass="37506">MNQFELIQSNDDLSVTLVENIFINHYMPKAPGDFVKVYLLGLKYCQSSNLAAISNTVIAKSLNLLESDVDKAWKFWEKEGILLVEEREGGHSSIRYFNIASLMLEGRSVSMPSAKKKTDENEIQQMHKAIEYMFARPLSVKELQTIGSWMEEFQLSSQAVTLLVEYCLEKDKKDINYMNRVATTWYDNGIFTYEDAKRYIESNNVRWTQYYQIMNYLGMNRQPSKAEIEFMDKWLDEYGFSLEMIFEGCRRMTGLHKPNFRYLNSVLTSWKEKGFTRPEDTLDEKGPATGGKSPSKDSEPSKYDYDLIQKKLREKMWGEPR</sequence>
<organism evidence="4 5">
    <name type="scientific">Alkalibacter rhizosphaerae</name>
    <dbReference type="NCBI Taxonomy" id="2815577"/>
    <lineage>
        <taxon>Bacteria</taxon>
        <taxon>Bacillati</taxon>
        <taxon>Bacillota</taxon>
        <taxon>Clostridia</taxon>
        <taxon>Eubacteriales</taxon>
        <taxon>Eubacteriaceae</taxon>
        <taxon>Alkalibacter</taxon>
    </lineage>
</organism>
<feature type="compositionally biased region" description="Basic and acidic residues" evidence="2">
    <location>
        <begin position="277"/>
        <end position="286"/>
    </location>
</feature>
<dbReference type="Gene3D" id="1.10.10.630">
    <property type="entry name" value="DnaD domain-like"/>
    <property type="match status" value="2"/>
</dbReference>
<dbReference type="InterPro" id="IPR034829">
    <property type="entry name" value="DnaD-like_sf"/>
</dbReference>
<dbReference type="InterPro" id="IPR017019">
    <property type="entry name" value="DNA_replication_prd_bac"/>
</dbReference>
<dbReference type="InterPro" id="IPR006343">
    <property type="entry name" value="DnaB/C_C"/>
</dbReference>
<name>A0A974XDA8_9FIRM</name>
<feature type="region of interest" description="Disordered" evidence="2">
    <location>
        <begin position="277"/>
        <end position="306"/>
    </location>
</feature>
<dbReference type="InterPro" id="IPR053162">
    <property type="entry name" value="DnaD"/>
</dbReference>